<comment type="subcellular location">
    <subcellularLocation>
        <location evidence="4">Cytoplasm</location>
    </subcellularLocation>
</comment>
<dbReference type="SMART" id="SM00937">
    <property type="entry name" value="PCRF"/>
    <property type="match status" value="1"/>
</dbReference>
<gene>
    <name evidence="4" type="primary">prfB</name>
    <name evidence="7" type="ORF">A2153_00770</name>
</gene>
<dbReference type="PANTHER" id="PTHR43116:SF3">
    <property type="entry name" value="CLASS I PEPTIDE CHAIN RELEASE FACTOR"/>
    <property type="match status" value="1"/>
</dbReference>
<dbReference type="HAMAP" id="MF_00094">
    <property type="entry name" value="Rel_fac_2"/>
    <property type="match status" value="1"/>
</dbReference>
<name>A0A1F5YFS0_9BACT</name>
<comment type="function">
    <text evidence="4">Peptide chain release factor 2 directs the termination of translation in response to the peptide chain termination codons UGA and UAA.</text>
</comment>
<sequence length="337" mass="38871">MDPLKRLQQIYQKLHIEEKKARIKDIENKSADPAFWQDRDNSTRQMKELSLLTKQIKNIEDIKLLLDKGKLKEAQSIMDEVEFELYFSGPHDTKGAILSIHSGQGGTEAMDWTQMLLRMYLRFIESKNWPADIIDQVPGEEAGIKSVTINIPDYLAYGYLKCESGVHRLVRQSPFNADKLRQTSFALVEVIPIFEENEEVEIKESDLEWEFYRSGGKGGQNVNKVSTAVRLRHTPTGIVIECQQERYQGQNRETALKILRGKLWKIMEEAKVKHLSELKGLFKMASWGNQIRSYVLHPYHLVKDLRTGHEESDTKSVLDGNIEPFLLSYLKKFASSV</sequence>
<protein>
    <recommendedName>
        <fullName evidence="4 5">Peptide chain release factor 2</fullName>
        <shortName evidence="4">RF-2</shortName>
    </recommendedName>
</protein>
<dbReference type="SUPFAM" id="SSF75620">
    <property type="entry name" value="Release factor"/>
    <property type="match status" value="1"/>
</dbReference>
<comment type="similarity">
    <text evidence="1 4">Belongs to the prokaryotic/mitochondrial release factor family.</text>
</comment>
<comment type="PTM">
    <text evidence="4">Methylated by PrmC. Methylation increases the termination efficiency of RF2.</text>
</comment>
<accession>A0A1F5YFS0</accession>
<dbReference type="AlphaFoldDB" id="A0A1F5YFS0"/>
<dbReference type="PROSITE" id="PS00745">
    <property type="entry name" value="RF_PROK_I"/>
    <property type="match status" value="1"/>
</dbReference>
<keyword evidence="2 4" id="KW-0488">Methylation</keyword>
<evidence type="ECO:0000259" key="6">
    <source>
        <dbReference type="PROSITE" id="PS00745"/>
    </source>
</evidence>
<organism evidence="7 8">
    <name type="scientific">Candidatus Gottesmanbacteria bacterium RBG_16_38_7b</name>
    <dbReference type="NCBI Taxonomy" id="1798372"/>
    <lineage>
        <taxon>Bacteria</taxon>
        <taxon>Candidatus Gottesmaniibacteriota</taxon>
    </lineage>
</organism>
<reference evidence="7 8" key="1">
    <citation type="journal article" date="2016" name="Nat. Commun.">
        <title>Thousands of microbial genomes shed light on interconnected biogeochemical processes in an aquifer system.</title>
        <authorList>
            <person name="Anantharaman K."/>
            <person name="Brown C.T."/>
            <person name="Hug L.A."/>
            <person name="Sharon I."/>
            <person name="Castelle C.J."/>
            <person name="Probst A.J."/>
            <person name="Thomas B.C."/>
            <person name="Singh A."/>
            <person name="Wilkins M.J."/>
            <person name="Karaoz U."/>
            <person name="Brodie E.L."/>
            <person name="Williams K.H."/>
            <person name="Hubbard S.S."/>
            <person name="Banfield J.F."/>
        </authorList>
    </citation>
    <scope>NUCLEOTIDE SEQUENCE [LARGE SCALE GENOMIC DNA]</scope>
</reference>
<dbReference type="Gene3D" id="3.30.160.20">
    <property type="match status" value="1"/>
</dbReference>
<dbReference type="InterPro" id="IPR045853">
    <property type="entry name" value="Pep_chain_release_fac_I_sf"/>
</dbReference>
<dbReference type="Proteomes" id="UP000177396">
    <property type="component" value="Unassembled WGS sequence"/>
</dbReference>
<dbReference type="NCBIfam" id="TIGR00020">
    <property type="entry name" value="prfB"/>
    <property type="match status" value="1"/>
</dbReference>
<dbReference type="Gene3D" id="1.20.58.410">
    <property type="entry name" value="Release factor"/>
    <property type="match status" value="1"/>
</dbReference>
<evidence type="ECO:0000256" key="3">
    <source>
        <dbReference type="ARBA" id="ARBA00022917"/>
    </source>
</evidence>
<feature type="modified residue" description="N5-methylglutamine" evidence="4">
    <location>
        <position position="220"/>
    </location>
</feature>
<keyword evidence="4" id="KW-0963">Cytoplasm</keyword>
<proteinExistence type="inferred from homology"/>
<dbReference type="Pfam" id="PF03462">
    <property type="entry name" value="PCRF"/>
    <property type="match status" value="1"/>
</dbReference>
<evidence type="ECO:0000256" key="5">
    <source>
        <dbReference type="NCBIfam" id="TIGR00020"/>
    </source>
</evidence>
<evidence type="ECO:0000313" key="8">
    <source>
        <dbReference type="Proteomes" id="UP000177396"/>
    </source>
</evidence>
<dbReference type="InterPro" id="IPR005139">
    <property type="entry name" value="PCRF"/>
</dbReference>
<evidence type="ECO:0000256" key="1">
    <source>
        <dbReference type="ARBA" id="ARBA00010835"/>
    </source>
</evidence>
<feature type="domain" description="Prokaryotic-type class I peptide chain release factors" evidence="6">
    <location>
        <begin position="213"/>
        <end position="229"/>
    </location>
</feature>
<comment type="caution">
    <text evidence="7">The sequence shown here is derived from an EMBL/GenBank/DDBJ whole genome shotgun (WGS) entry which is preliminary data.</text>
</comment>
<dbReference type="EMBL" id="MFJB01000080">
    <property type="protein sequence ID" value="OGF98902.1"/>
    <property type="molecule type" value="Genomic_DNA"/>
</dbReference>
<dbReference type="Gene3D" id="3.30.70.1660">
    <property type="match status" value="1"/>
</dbReference>
<dbReference type="PANTHER" id="PTHR43116">
    <property type="entry name" value="PEPTIDE CHAIN RELEASE FACTOR 2"/>
    <property type="match status" value="1"/>
</dbReference>
<evidence type="ECO:0000256" key="4">
    <source>
        <dbReference type="HAMAP-Rule" id="MF_00094"/>
    </source>
</evidence>
<keyword evidence="3 4" id="KW-0648">Protein biosynthesis</keyword>
<evidence type="ECO:0000256" key="2">
    <source>
        <dbReference type="ARBA" id="ARBA00022481"/>
    </source>
</evidence>
<dbReference type="InterPro" id="IPR004374">
    <property type="entry name" value="PrfB"/>
</dbReference>
<dbReference type="Pfam" id="PF00472">
    <property type="entry name" value="RF-1"/>
    <property type="match status" value="1"/>
</dbReference>
<evidence type="ECO:0000313" key="7">
    <source>
        <dbReference type="EMBL" id="OGF98902.1"/>
    </source>
</evidence>
<dbReference type="GO" id="GO:0005737">
    <property type="term" value="C:cytoplasm"/>
    <property type="evidence" value="ECO:0007669"/>
    <property type="project" value="UniProtKB-SubCell"/>
</dbReference>
<dbReference type="InterPro" id="IPR000352">
    <property type="entry name" value="Pep_chain_release_fac_I"/>
</dbReference>
<dbReference type="GO" id="GO:0016149">
    <property type="term" value="F:translation release factor activity, codon specific"/>
    <property type="evidence" value="ECO:0007669"/>
    <property type="project" value="UniProtKB-UniRule"/>
</dbReference>